<reference evidence="2" key="1">
    <citation type="journal article" date="2019" name="Sci. Rep.">
        <title>Draft genome of Tanacetum cinerariifolium, the natural source of mosquito coil.</title>
        <authorList>
            <person name="Yamashiro T."/>
            <person name="Shiraishi A."/>
            <person name="Satake H."/>
            <person name="Nakayama K."/>
        </authorList>
    </citation>
    <scope>NUCLEOTIDE SEQUENCE</scope>
</reference>
<accession>A0A699UDY7</accession>
<protein>
    <submittedName>
        <fullName evidence="2">Uncharacterized protein</fullName>
    </submittedName>
</protein>
<feature type="non-terminal residue" evidence="2">
    <location>
        <position position="1"/>
    </location>
</feature>
<dbReference type="AlphaFoldDB" id="A0A699UDY7"/>
<dbReference type="EMBL" id="BKCJ011328206">
    <property type="protein sequence ID" value="GFD21222.1"/>
    <property type="molecule type" value="Genomic_DNA"/>
</dbReference>
<comment type="caution">
    <text evidence="2">The sequence shown here is derived from an EMBL/GenBank/DDBJ whole genome shotgun (WGS) entry which is preliminary data.</text>
</comment>
<feature type="region of interest" description="Disordered" evidence="1">
    <location>
        <begin position="158"/>
        <end position="180"/>
    </location>
</feature>
<feature type="non-terminal residue" evidence="2">
    <location>
        <position position="193"/>
    </location>
</feature>
<sequence length="193" mass="22215">KEAPVVPEMRHQPSISALRKSKHINSEVTVPHKDDNLLNKVPDRVIQVPLNSSTSNQETVVMEQSACKDEKCDNVHELFLREDLENNEKSSELVDIESSQSDESYLDALLNSSTSSQEDFMVEQSSCKDEKCDDDHEKFFRELYENHESSLELLSYETLESDDSVSEDGDLGMKESKDEKCDDDHEKFFRELY</sequence>
<gene>
    <name evidence="2" type="ORF">Tci_893191</name>
</gene>
<proteinExistence type="predicted"/>
<name>A0A699UDY7_TANCI</name>
<organism evidence="2">
    <name type="scientific">Tanacetum cinerariifolium</name>
    <name type="common">Dalmatian daisy</name>
    <name type="synonym">Chrysanthemum cinerariifolium</name>
    <dbReference type="NCBI Taxonomy" id="118510"/>
    <lineage>
        <taxon>Eukaryota</taxon>
        <taxon>Viridiplantae</taxon>
        <taxon>Streptophyta</taxon>
        <taxon>Embryophyta</taxon>
        <taxon>Tracheophyta</taxon>
        <taxon>Spermatophyta</taxon>
        <taxon>Magnoliopsida</taxon>
        <taxon>eudicotyledons</taxon>
        <taxon>Gunneridae</taxon>
        <taxon>Pentapetalae</taxon>
        <taxon>asterids</taxon>
        <taxon>campanulids</taxon>
        <taxon>Asterales</taxon>
        <taxon>Asteraceae</taxon>
        <taxon>Asteroideae</taxon>
        <taxon>Anthemideae</taxon>
        <taxon>Anthemidinae</taxon>
        <taxon>Tanacetum</taxon>
    </lineage>
</organism>
<feature type="compositionally biased region" description="Basic and acidic residues" evidence="1">
    <location>
        <begin position="171"/>
        <end position="180"/>
    </location>
</feature>
<feature type="compositionally biased region" description="Acidic residues" evidence="1">
    <location>
        <begin position="159"/>
        <end position="170"/>
    </location>
</feature>
<evidence type="ECO:0000256" key="1">
    <source>
        <dbReference type="SAM" id="MobiDB-lite"/>
    </source>
</evidence>
<evidence type="ECO:0000313" key="2">
    <source>
        <dbReference type="EMBL" id="GFD21222.1"/>
    </source>
</evidence>